<evidence type="ECO:0000313" key="2">
    <source>
        <dbReference type="Proteomes" id="UP000828941"/>
    </source>
</evidence>
<protein>
    <submittedName>
        <fullName evidence="1">Uncharacterized protein</fullName>
    </submittedName>
</protein>
<reference evidence="1 2" key="1">
    <citation type="journal article" date="2022" name="DNA Res.">
        <title>Chromosomal-level genome assembly of the orchid tree Bauhinia variegata (Leguminosae; Cercidoideae) supports the allotetraploid origin hypothesis of Bauhinia.</title>
        <authorList>
            <person name="Zhong Y."/>
            <person name="Chen Y."/>
            <person name="Zheng D."/>
            <person name="Pang J."/>
            <person name="Liu Y."/>
            <person name="Luo S."/>
            <person name="Meng S."/>
            <person name="Qian L."/>
            <person name="Wei D."/>
            <person name="Dai S."/>
            <person name="Zhou R."/>
        </authorList>
    </citation>
    <scope>NUCLEOTIDE SEQUENCE [LARGE SCALE GENOMIC DNA]</scope>
    <source>
        <strain evidence="1">BV-YZ2020</strain>
    </source>
</reference>
<sequence length="661" mass="75239">MKRGRLEKFDAFMSLTRQRLVQILIGVGLLYILLVTLEIPFVFRTGISAVSHEFLTRPPRLESEEDLEVGEAPARPVEKISFYANQPAQSHITENKILSGLIFDKNTFDLSGKDGSLELYKSAKNAWEVGKTVWEELESGNLRTDGDKSENRSESCPRSISLSGSEFLSHGKVMVLPCGLTLGSHITVVGMPMAAHREYQTGISLVKDDDEPVMVSQFIMELQGLKTANGEDPSRILHFNPRLKGDWNGKPIIEQNTCYRMQWGSAQRCDGWKSKAAEETVDGLVKCEKWIRDDNDHGEESKAIWWLKRLIGRTKKVTVDWPFPFSEGKLFVLTLSAGLEGYHVNVDGRHVTSFPYRTGFTLEDATGLYLSGEVDVHSVFAASLPASHPSFAPQQHLEWSRRWCAPPLPNFVVELFIGILSAGHHFAERMAARKSWMQHRLIKSTRVVARFFVALHPRKEVNVELQKEAEFFGDVIIVPYMDNYDLVVLKTVAICEYGVHTVSAKYIMKGDDDTFVKVDAVLDAARKVPAGRSFYIGNINYNHKPLRHGKWAVTYQEWPEEDYPPYANGPGYILSSDIARSIASKFQRNRLRLFKMEDVSMGMWVELFNSSKPVHYSHSLQFCQFGCIEGYYTAHYQSPRQMMCLWDKLKRQSRPKCCNMR</sequence>
<name>A0ACB9P4S5_BAUVA</name>
<comment type="caution">
    <text evidence="1">The sequence shown here is derived from an EMBL/GenBank/DDBJ whole genome shotgun (WGS) entry which is preliminary data.</text>
</comment>
<proteinExistence type="predicted"/>
<evidence type="ECO:0000313" key="1">
    <source>
        <dbReference type="EMBL" id="KAI4343813.1"/>
    </source>
</evidence>
<accession>A0ACB9P4S5</accession>
<dbReference type="Proteomes" id="UP000828941">
    <property type="component" value="Chromosome 5"/>
</dbReference>
<gene>
    <name evidence="1" type="ORF">L6164_011120</name>
</gene>
<dbReference type="EMBL" id="CM039430">
    <property type="protein sequence ID" value="KAI4343813.1"/>
    <property type="molecule type" value="Genomic_DNA"/>
</dbReference>
<organism evidence="1 2">
    <name type="scientific">Bauhinia variegata</name>
    <name type="common">Purple orchid tree</name>
    <name type="synonym">Phanera variegata</name>
    <dbReference type="NCBI Taxonomy" id="167791"/>
    <lineage>
        <taxon>Eukaryota</taxon>
        <taxon>Viridiplantae</taxon>
        <taxon>Streptophyta</taxon>
        <taxon>Embryophyta</taxon>
        <taxon>Tracheophyta</taxon>
        <taxon>Spermatophyta</taxon>
        <taxon>Magnoliopsida</taxon>
        <taxon>eudicotyledons</taxon>
        <taxon>Gunneridae</taxon>
        <taxon>Pentapetalae</taxon>
        <taxon>rosids</taxon>
        <taxon>fabids</taxon>
        <taxon>Fabales</taxon>
        <taxon>Fabaceae</taxon>
        <taxon>Cercidoideae</taxon>
        <taxon>Cercideae</taxon>
        <taxon>Bauhiniinae</taxon>
        <taxon>Bauhinia</taxon>
    </lineage>
</organism>
<keyword evidence="2" id="KW-1185">Reference proteome</keyword>